<protein>
    <recommendedName>
        <fullName evidence="3">Epoxide hydrolase-like protein</fullName>
    </recommendedName>
</protein>
<keyword evidence="2" id="KW-1185">Reference proteome</keyword>
<comment type="caution">
    <text evidence="1">The sequence shown here is derived from an EMBL/GenBank/DDBJ whole genome shotgun (WGS) entry which is preliminary data.</text>
</comment>
<name>A0A370HZE7_9NOCA</name>
<organism evidence="1 2">
    <name type="scientific">Nocardia pseudobrasiliensis</name>
    <dbReference type="NCBI Taxonomy" id="45979"/>
    <lineage>
        <taxon>Bacteria</taxon>
        <taxon>Bacillati</taxon>
        <taxon>Actinomycetota</taxon>
        <taxon>Actinomycetes</taxon>
        <taxon>Mycobacteriales</taxon>
        <taxon>Nocardiaceae</taxon>
        <taxon>Nocardia</taxon>
    </lineage>
</organism>
<gene>
    <name evidence="1" type="ORF">DFR76_109216</name>
</gene>
<dbReference type="Gene3D" id="3.40.50.1820">
    <property type="entry name" value="alpha/beta hydrolase"/>
    <property type="match status" value="1"/>
</dbReference>
<sequence>MKDRGGHFAALEAPVELTADIHAFFRPLRY</sequence>
<accession>A0A370HZE7</accession>
<dbReference type="AlphaFoldDB" id="A0A370HZE7"/>
<proteinExistence type="predicted"/>
<dbReference type="SUPFAM" id="SSF53474">
    <property type="entry name" value="alpha/beta-Hydrolases"/>
    <property type="match status" value="1"/>
</dbReference>
<dbReference type="InterPro" id="IPR029058">
    <property type="entry name" value="AB_hydrolase_fold"/>
</dbReference>
<dbReference type="EMBL" id="QQBC01000009">
    <property type="protein sequence ID" value="RDI63876.1"/>
    <property type="molecule type" value="Genomic_DNA"/>
</dbReference>
<dbReference type="Proteomes" id="UP000254869">
    <property type="component" value="Unassembled WGS sequence"/>
</dbReference>
<dbReference type="STRING" id="1210086.GCA_001613105_05460"/>
<evidence type="ECO:0000313" key="1">
    <source>
        <dbReference type="EMBL" id="RDI63876.1"/>
    </source>
</evidence>
<evidence type="ECO:0008006" key="3">
    <source>
        <dbReference type="Google" id="ProtNLM"/>
    </source>
</evidence>
<reference evidence="1 2" key="1">
    <citation type="submission" date="2018-07" db="EMBL/GenBank/DDBJ databases">
        <title>Genomic Encyclopedia of Type Strains, Phase IV (KMG-IV): sequencing the most valuable type-strain genomes for metagenomic binning, comparative biology and taxonomic classification.</title>
        <authorList>
            <person name="Goeker M."/>
        </authorList>
    </citation>
    <scope>NUCLEOTIDE SEQUENCE [LARGE SCALE GENOMIC DNA]</scope>
    <source>
        <strain evidence="1 2">DSM 44290</strain>
    </source>
</reference>
<evidence type="ECO:0000313" key="2">
    <source>
        <dbReference type="Proteomes" id="UP000254869"/>
    </source>
</evidence>